<reference evidence="3 4" key="1">
    <citation type="journal article" date="2021" name="Sci. Rep.">
        <title>The genome of the diatom Chaetoceros tenuissimus carries an ancient integrated fragment of an extant virus.</title>
        <authorList>
            <person name="Hongo Y."/>
            <person name="Kimura K."/>
            <person name="Takaki Y."/>
            <person name="Yoshida Y."/>
            <person name="Baba S."/>
            <person name="Kobayashi G."/>
            <person name="Nagasaki K."/>
            <person name="Hano T."/>
            <person name="Tomaru Y."/>
        </authorList>
    </citation>
    <scope>NUCLEOTIDE SEQUENCE [LARGE SCALE GENOMIC DNA]</scope>
    <source>
        <strain evidence="3 4">NIES-3715</strain>
    </source>
</reference>
<evidence type="ECO:0000256" key="2">
    <source>
        <dbReference type="SAM" id="Phobius"/>
    </source>
</evidence>
<organism evidence="3 4">
    <name type="scientific">Chaetoceros tenuissimus</name>
    <dbReference type="NCBI Taxonomy" id="426638"/>
    <lineage>
        <taxon>Eukaryota</taxon>
        <taxon>Sar</taxon>
        <taxon>Stramenopiles</taxon>
        <taxon>Ochrophyta</taxon>
        <taxon>Bacillariophyta</taxon>
        <taxon>Coscinodiscophyceae</taxon>
        <taxon>Chaetocerotophycidae</taxon>
        <taxon>Chaetocerotales</taxon>
        <taxon>Chaetocerotaceae</taxon>
        <taxon>Chaetoceros</taxon>
    </lineage>
</organism>
<feature type="region of interest" description="Disordered" evidence="1">
    <location>
        <begin position="453"/>
        <end position="494"/>
    </location>
</feature>
<sequence length="648" mass="71276">MVEKGERKLSPEELREEQRRREEEQKEQDESDYSNGYRISDTDSRYASSNDHDNNGMGAARRPANLSPTSSTQPSNSRSSGLLDSRSVKKPSKMRNRSSSNATHDDLTAVTEYTGSTTQITPRRPTAPNNSNQSRTNTIARSNRMQQRMYQRQIQLLASLSGGSIVAFLFFVLNTFAFMTLIFGVTSSGMLLYTTYSYFLHLLNSGDGALYQFLPVSLQDYLANTTLHGTMTAESTFVQDNLWWLVYFIPGLTPEQTTSMVSRLPQRQRDQAFGPGGMARLLPADLFRLIAPPSNRQEGQNGSNGATTRLTGESGHVMRITDGQTPEALPVIEELDDNENDDSEEDVTMQDAFQGILNNARSLINGENNNAISTNVNNTFDETIGDQFNDMSWDDDIGDDLQDGRVEVHVVDDSDSETSDLGIDVSADDFTGGMNNSQIGRLGRMLRLRAPPEETSNISRNTPLVETPIRPPRTVTANTDGSIYSDLPNMNSRPDVDEPILEEEEEEDIINEAISTAVNNISTNANNAISDAVANAAVSVVESVTPTLIRTGTRLTSFASVGLVGLFATSQMQPTTVFGRSIGGSGRRLGEQRSERYLITGLLSSMAVGAFSVGGSYLTRYLVRRQFASKRETLKNNSDRVDGRTSDS</sequence>
<evidence type="ECO:0000313" key="4">
    <source>
        <dbReference type="Proteomes" id="UP001054902"/>
    </source>
</evidence>
<feature type="compositionally biased region" description="Polar residues" evidence="1">
    <location>
        <begin position="111"/>
        <end position="138"/>
    </location>
</feature>
<feature type="compositionally biased region" description="Basic and acidic residues" evidence="1">
    <location>
        <begin position="1"/>
        <end position="24"/>
    </location>
</feature>
<feature type="transmembrane region" description="Helical" evidence="2">
    <location>
        <begin position="597"/>
        <end position="618"/>
    </location>
</feature>
<dbReference type="AlphaFoldDB" id="A0AAD3CHX8"/>
<feature type="compositionally biased region" description="Polar residues" evidence="1">
    <location>
        <begin position="294"/>
        <end position="311"/>
    </location>
</feature>
<feature type="compositionally biased region" description="Low complexity" evidence="1">
    <location>
        <begin position="67"/>
        <end position="80"/>
    </location>
</feature>
<proteinExistence type="predicted"/>
<keyword evidence="2" id="KW-1133">Transmembrane helix</keyword>
<feature type="transmembrane region" description="Helical" evidence="2">
    <location>
        <begin position="154"/>
        <end position="172"/>
    </location>
</feature>
<keyword evidence="2" id="KW-0812">Transmembrane</keyword>
<evidence type="ECO:0000256" key="1">
    <source>
        <dbReference type="SAM" id="MobiDB-lite"/>
    </source>
</evidence>
<feature type="region of interest" description="Disordered" evidence="1">
    <location>
        <begin position="293"/>
        <end position="313"/>
    </location>
</feature>
<protein>
    <submittedName>
        <fullName evidence="3">Uncharacterized protein</fullName>
    </submittedName>
</protein>
<gene>
    <name evidence="3" type="ORF">CTEN210_01949</name>
</gene>
<comment type="caution">
    <text evidence="3">The sequence shown here is derived from an EMBL/GenBank/DDBJ whole genome shotgun (WGS) entry which is preliminary data.</text>
</comment>
<dbReference type="EMBL" id="BLLK01000020">
    <property type="protein sequence ID" value="GFH45475.1"/>
    <property type="molecule type" value="Genomic_DNA"/>
</dbReference>
<feature type="region of interest" description="Disordered" evidence="1">
    <location>
        <begin position="1"/>
        <end position="138"/>
    </location>
</feature>
<accession>A0AAD3CHX8</accession>
<keyword evidence="2" id="KW-0472">Membrane</keyword>
<feature type="compositionally biased region" description="Polar residues" evidence="1">
    <location>
        <begin position="475"/>
        <end position="492"/>
    </location>
</feature>
<feature type="compositionally biased region" description="Basic and acidic residues" evidence="1">
    <location>
        <begin position="40"/>
        <end position="54"/>
    </location>
</feature>
<keyword evidence="4" id="KW-1185">Reference proteome</keyword>
<dbReference type="Proteomes" id="UP001054902">
    <property type="component" value="Unassembled WGS sequence"/>
</dbReference>
<evidence type="ECO:0000313" key="3">
    <source>
        <dbReference type="EMBL" id="GFH45475.1"/>
    </source>
</evidence>
<name>A0AAD3CHX8_9STRA</name>
<feature type="compositionally biased region" description="Polar residues" evidence="1">
    <location>
        <begin position="454"/>
        <end position="464"/>
    </location>
</feature>